<gene>
    <name evidence="2" type="ORF">RDB_LOCUS65849</name>
</gene>
<protein>
    <submittedName>
        <fullName evidence="2">Uncharacterized protein</fullName>
    </submittedName>
</protein>
<dbReference type="AlphaFoldDB" id="A0A8H2WVI7"/>
<dbReference type="Proteomes" id="UP000663846">
    <property type="component" value="Unassembled WGS sequence"/>
</dbReference>
<comment type="caution">
    <text evidence="2">The sequence shown here is derived from an EMBL/GenBank/DDBJ whole genome shotgun (WGS) entry which is preliminary data.</text>
</comment>
<dbReference type="EMBL" id="CAJMWS010000311">
    <property type="protein sequence ID" value="CAE6409461.1"/>
    <property type="molecule type" value="Genomic_DNA"/>
</dbReference>
<evidence type="ECO:0000313" key="2">
    <source>
        <dbReference type="EMBL" id="CAE6409461.1"/>
    </source>
</evidence>
<accession>A0A8H2WVI7</accession>
<proteinExistence type="predicted"/>
<organism evidence="2 3">
    <name type="scientific">Rhizoctonia solani</name>
    <dbReference type="NCBI Taxonomy" id="456999"/>
    <lineage>
        <taxon>Eukaryota</taxon>
        <taxon>Fungi</taxon>
        <taxon>Dikarya</taxon>
        <taxon>Basidiomycota</taxon>
        <taxon>Agaricomycotina</taxon>
        <taxon>Agaricomycetes</taxon>
        <taxon>Cantharellales</taxon>
        <taxon>Ceratobasidiaceae</taxon>
        <taxon>Rhizoctonia</taxon>
    </lineage>
</organism>
<feature type="compositionally biased region" description="Polar residues" evidence="1">
    <location>
        <begin position="51"/>
        <end position="63"/>
    </location>
</feature>
<reference evidence="2" key="1">
    <citation type="submission" date="2021-01" db="EMBL/GenBank/DDBJ databases">
        <authorList>
            <person name="Kaushik A."/>
        </authorList>
    </citation>
    <scope>NUCLEOTIDE SEQUENCE</scope>
    <source>
        <strain evidence="2">AG1-1C</strain>
    </source>
</reference>
<evidence type="ECO:0000256" key="1">
    <source>
        <dbReference type="SAM" id="MobiDB-lite"/>
    </source>
</evidence>
<feature type="region of interest" description="Disordered" evidence="1">
    <location>
        <begin position="45"/>
        <end position="94"/>
    </location>
</feature>
<feature type="region of interest" description="Disordered" evidence="1">
    <location>
        <begin position="444"/>
        <end position="479"/>
    </location>
</feature>
<evidence type="ECO:0000313" key="3">
    <source>
        <dbReference type="Proteomes" id="UP000663846"/>
    </source>
</evidence>
<name>A0A8H2WVI7_9AGAM</name>
<sequence>MLRVIYPASNPIVLYGECGTLSGNTEQRPLDKGRTAAIVAACGPTVKDASSDSPRSMAEGTSHTVRRGRQPASQGSGGEPHPGSPPCEYSYKSQVERKNSENEVCLVERLSAVKKVGARMAREAGRSPAVDQEEKINANQELPDTTQLRPQSQPFATTYGPGAPLKASLFEPIRWFILIVAVNYGSVDDPGNDLGFWTTTLWDSTHQRVTFRGLSGARATLESIKKELKSMYSQACMIQGMGRSNLFVYFTGEGDGRGGMNLLDGTSIGRRDIELWLQDLQAEERLAQTPTVLFDMCRYGVNPNEPIVVIAADMNVIYSCFSGEGALAMAFGGETLFSAFSLAFVMASCGRAHPYNDLHKEPAVADPNSLKKAIQERLQQLTNVVNLARRSGWLPGVLHIIFSMSSKVSNVFKLPDLTPQSPDWGEARNLDPIVELSDMISKMKKNTPSKSSPDHNPPLQNHTTQHHRGAAPNILLARS</sequence>